<organism evidence="2 3">
    <name type="scientific">Aminobacter anthyllidis</name>
    <dbReference type="NCBI Taxonomy" id="1035067"/>
    <lineage>
        <taxon>Bacteria</taxon>
        <taxon>Pseudomonadati</taxon>
        <taxon>Pseudomonadota</taxon>
        <taxon>Alphaproteobacteria</taxon>
        <taxon>Hyphomicrobiales</taxon>
        <taxon>Phyllobacteriaceae</taxon>
        <taxon>Aminobacter</taxon>
    </lineage>
</organism>
<evidence type="ECO:0000256" key="1">
    <source>
        <dbReference type="SAM" id="Coils"/>
    </source>
</evidence>
<feature type="coiled-coil region" evidence="1">
    <location>
        <begin position="8"/>
        <end position="54"/>
    </location>
</feature>
<accession>A0A9X1A7D0</accession>
<comment type="caution">
    <text evidence="2">The sequence shown here is derived from an EMBL/GenBank/DDBJ whole genome shotgun (WGS) entry which is preliminary data.</text>
</comment>
<gene>
    <name evidence="2" type="ORF">J1C56_02450</name>
</gene>
<protein>
    <submittedName>
        <fullName evidence="2">Uncharacterized protein</fullName>
    </submittedName>
</protein>
<evidence type="ECO:0000313" key="2">
    <source>
        <dbReference type="EMBL" id="MBT1154445.1"/>
    </source>
</evidence>
<name>A0A9X1A7D0_9HYPH</name>
<dbReference type="RefSeq" id="WP_214385667.1">
    <property type="nucleotide sequence ID" value="NZ_JAFLWW010000001.1"/>
</dbReference>
<sequence length="57" mass="6501">MFDIKAVEAEAKKELNEERTKAAKAKLKAALKRIEDARAILRNAEDEYAVILRDITK</sequence>
<evidence type="ECO:0000313" key="3">
    <source>
        <dbReference type="Proteomes" id="UP001138921"/>
    </source>
</evidence>
<keyword evidence="3" id="KW-1185">Reference proteome</keyword>
<reference evidence="2" key="1">
    <citation type="journal article" date="2021" name="Microorganisms">
        <title>Phylogenomic Reconstruction and Metabolic Potential of the Genus Aminobacter.</title>
        <authorList>
            <person name="Artuso I."/>
            <person name="Turrini P."/>
            <person name="Pirolo M."/>
            <person name="Lugli G.A."/>
            <person name="Ventura M."/>
            <person name="Visca P."/>
        </authorList>
    </citation>
    <scope>NUCLEOTIDE SEQUENCE</scope>
    <source>
        <strain evidence="2">LMG 26462</strain>
    </source>
</reference>
<proteinExistence type="predicted"/>
<dbReference type="AlphaFoldDB" id="A0A9X1A7D0"/>
<keyword evidence="1" id="KW-0175">Coiled coil</keyword>
<reference evidence="2" key="2">
    <citation type="submission" date="2021-03" db="EMBL/GenBank/DDBJ databases">
        <authorList>
            <person name="Artuso I."/>
            <person name="Turrini P."/>
            <person name="Pirolo M."/>
            <person name="Lugli G.A."/>
            <person name="Ventura M."/>
            <person name="Visca P."/>
        </authorList>
    </citation>
    <scope>NUCLEOTIDE SEQUENCE</scope>
    <source>
        <strain evidence="2">LMG 26462</strain>
    </source>
</reference>
<dbReference type="EMBL" id="JAFLWW010000001">
    <property type="protein sequence ID" value="MBT1154445.1"/>
    <property type="molecule type" value="Genomic_DNA"/>
</dbReference>
<dbReference type="Proteomes" id="UP001138921">
    <property type="component" value="Unassembled WGS sequence"/>
</dbReference>